<protein>
    <recommendedName>
        <fullName evidence="5">Tetratricopeptide TPR_1 repeat-containing protein</fullName>
    </recommendedName>
</protein>
<dbReference type="SUPFAM" id="SSF48452">
    <property type="entry name" value="TPR-like"/>
    <property type="match status" value="1"/>
</dbReference>
<evidence type="ECO:0000313" key="4">
    <source>
        <dbReference type="Proteomes" id="UP000010483"/>
    </source>
</evidence>
<evidence type="ECO:0000313" key="3">
    <source>
        <dbReference type="EMBL" id="AFZ47402.1"/>
    </source>
</evidence>
<gene>
    <name evidence="3" type="ordered locus">Cyast_1438</name>
</gene>
<accession>K9YLP4</accession>
<dbReference type="InterPro" id="IPR011990">
    <property type="entry name" value="TPR-like_helical_dom_sf"/>
</dbReference>
<dbReference type="HOGENOM" id="CLU_2154199_0_0_3"/>
<evidence type="ECO:0000256" key="2">
    <source>
        <dbReference type="SAM" id="MobiDB-lite"/>
    </source>
</evidence>
<sequence length="111" mass="12942">MRKLKKPKEVLKLTDDFLSKKIYADAQVKSAILTTRGGAFLDLEDFEKAKEYGHKALKLMKTHQAHSLLGNVYAKTGEYDKRDKHFKCASEIKKRIKRKKQKKHKKPNNQD</sequence>
<dbReference type="EMBL" id="CP003940">
    <property type="protein sequence ID" value="AFZ47402.1"/>
    <property type="molecule type" value="Genomic_DNA"/>
</dbReference>
<feature type="compositionally biased region" description="Basic residues" evidence="2">
    <location>
        <begin position="94"/>
        <end position="111"/>
    </location>
</feature>
<organism evidence="3 4">
    <name type="scientific">Cyanobacterium stanieri (strain ATCC 29140 / PCC 7202)</name>
    <dbReference type="NCBI Taxonomy" id="292563"/>
    <lineage>
        <taxon>Bacteria</taxon>
        <taxon>Bacillati</taxon>
        <taxon>Cyanobacteriota</taxon>
        <taxon>Cyanophyceae</taxon>
        <taxon>Oscillatoriophycideae</taxon>
        <taxon>Chroococcales</taxon>
        <taxon>Geminocystaceae</taxon>
        <taxon>Cyanobacterium</taxon>
    </lineage>
</organism>
<feature type="region of interest" description="Disordered" evidence="2">
    <location>
        <begin position="92"/>
        <end position="111"/>
    </location>
</feature>
<dbReference type="BioCyc" id="CSTA292563:G1353-1450-MONOMER"/>
<evidence type="ECO:0000256" key="1">
    <source>
        <dbReference type="PROSITE-ProRule" id="PRU00339"/>
    </source>
</evidence>
<proteinExistence type="predicted"/>
<feature type="repeat" description="TPR" evidence="1">
    <location>
        <begin position="30"/>
        <end position="63"/>
    </location>
</feature>
<dbReference type="InterPro" id="IPR019734">
    <property type="entry name" value="TPR_rpt"/>
</dbReference>
<dbReference type="Gene3D" id="1.25.40.10">
    <property type="entry name" value="Tetratricopeptide repeat domain"/>
    <property type="match status" value="1"/>
</dbReference>
<name>K9YLP4_CYASC</name>
<dbReference type="AlphaFoldDB" id="K9YLP4"/>
<keyword evidence="1" id="KW-0802">TPR repeat</keyword>
<dbReference type="KEGG" id="csn:Cyast_1438"/>
<dbReference type="PROSITE" id="PS50005">
    <property type="entry name" value="TPR"/>
    <property type="match status" value="1"/>
</dbReference>
<dbReference type="Proteomes" id="UP000010483">
    <property type="component" value="Chromosome"/>
</dbReference>
<evidence type="ECO:0008006" key="5">
    <source>
        <dbReference type="Google" id="ProtNLM"/>
    </source>
</evidence>
<keyword evidence="4" id="KW-1185">Reference proteome</keyword>
<reference evidence="4" key="1">
    <citation type="journal article" date="2013" name="Proc. Natl. Acad. Sci. U.S.A.">
        <title>Improving the coverage of the cyanobacterial phylum using diversity-driven genome sequencing.</title>
        <authorList>
            <person name="Shih P.M."/>
            <person name="Wu D."/>
            <person name="Latifi A."/>
            <person name="Axen S.D."/>
            <person name="Fewer D.P."/>
            <person name="Talla E."/>
            <person name="Calteau A."/>
            <person name="Cai F."/>
            <person name="Tandeau de Marsac N."/>
            <person name="Rippka R."/>
            <person name="Herdman M."/>
            <person name="Sivonen K."/>
            <person name="Coursin T."/>
            <person name="Laurent T."/>
            <person name="Goodwin L."/>
            <person name="Nolan M."/>
            <person name="Davenport K.W."/>
            <person name="Han C.S."/>
            <person name="Rubin E.M."/>
            <person name="Eisen J.A."/>
            <person name="Woyke T."/>
            <person name="Gugger M."/>
            <person name="Kerfeld C.A."/>
        </authorList>
    </citation>
    <scope>NUCLEOTIDE SEQUENCE [LARGE SCALE GENOMIC DNA]</scope>
    <source>
        <strain evidence="4">ATCC 29140 / PCC 7202</strain>
    </source>
</reference>